<dbReference type="Pfam" id="PF13578">
    <property type="entry name" value="Methyltransf_24"/>
    <property type="match status" value="1"/>
</dbReference>
<keyword evidence="1" id="KW-1133">Transmembrane helix</keyword>
<protein>
    <submittedName>
        <fullName evidence="2">Uncharacterized protein</fullName>
    </submittedName>
</protein>
<organism evidence="2">
    <name type="scientific">Coccolithus braarudii</name>
    <dbReference type="NCBI Taxonomy" id="221442"/>
    <lineage>
        <taxon>Eukaryota</taxon>
        <taxon>Haptista</taxon>
        <taxon>Haptophyta</taxon>
        <taxon>Prymnesiophyceae</taxon>
        <taxon>Coccolithales</taxon>
        <taxon>Coccolithaceae</taxon>
        <taxon>Coccolithus</taxon>
    </lineage>
</organism>
<dbReference type="InterPro" id="IPR029063">
    <property type="entry name" value="SAM-dependent_MTases_sf"/>
</dbReference>
<accession>A0A7S0LAE5</accession>
<evidence type="ECO:0000256" key="1">
    <source>
        <dbReference type="SAM" id="Phobius"/>
    </source>
</evidence>
<sequence>MPNAQCVGLLPYRMVTAWFPSADHKWPFIAFLRVAAHLHSLGLINDHQSTGRGEKQLNLTHLANYDRDGQRLATMSAYACPLLYAAGAALADGLCVEFGTWAGGSLRCLAAGVNSTGHTGRVHGFDAFKLGFAGNTAKLRETRWWANATMTRGGPDNYDLLPAFLFQTQDIYPSVAAHKLNFNRARAVSHVLHGDVLDVFATDAAKTTRSLQTELSVVLPSLRPGALLIFADFFYLPNHESEPQLGASNQVLWTFLRMSAFMRPLAYVGSYAFFGLVQVPPISSLNTSNQDTFSHSTCLAAVEKARHILHSLCAVSDTNTVLGSRQHCGCSVHTALLNQSCERQQERGQVAQGHVIPTLNARKRMQVATTTAQQRPASKLSRKQVTHAHAIPTLKTRTRIQVDSTTARPTFPEEQQGAEEQFFLMLLLLPLPPLLALICILCLLPQRSAYLNVDAEENTPVIR</sequence>
<evidence type="ECO:0000313" key="2">
    <source>
        <dbReference type="EMBL" id="CAD8606850.1"/>
    </source>
</evidence>
<dbReference type="AlphaFoldDB" id="A0A7S0LAE5"/>
<name>A0A7S0LAE5_9EUKA</name>
<dbReference type="EMBL" id="HBEY01021249">
    <property type="protein sequence ID" value="CAD8606850.1"/>
    <property type="molecule type" value="Transcribed_RNA"/>
</dbReference>
<keyword evidence="1" id="KW-0472">Membrane</keyword>
<proteinExistence type="predicted"/>
<reference evidence="2" key="1">
    <citation type="submission" date="2021-01" db="EMBL/GenBank/DDBJ databases">
        <authorList>
            <person name="Corre E."/>
            <person name="Pelletier E."/>
            <person name="Niang G."/>
            <person name="Scheremetjew M."/>
            <person name="Finn R."/>
            <person name="Kale V."/>
            <person name="Holt S."/>
            <person name="Cochrane G."/>
            <person name="Meng A."/>
            <person name="Brown T."/>
            <person name="Cohen L."/>
        </authorList>
    </citation>
    <scope>NUCLEOTIDE SEQUENCE</scope>
    <source>
        <strain evidence="2">PLY182g</strain>
    </source>
</reference>
<dbReference type="Gene3D" id="3.40.50.150">
    <property type="entry name" value="Vaccinia Virus protein VP39"/>
    <property type="match status" value="1"/>
</dbReference>
<keyword evidence="1" id="KW-0812">Transmembrane</keyword>
<gene>
    <name evidence="2" type="ORF">CPEL01642_LOCUS10185</name>
</gene>
<feature type="transmembrane region" description="Helical" evidence="1">
    <location>
        <begin position="422"/>
        <end position="444"/>
    </location>
</feature>
<dbReference type="SUPFAM" id="SSF53335">
    <property type="entry name" value="S-adenosyl-L-methionine-dependent methyltransferases"/>
    <property type="match status" value="1"/>
</dbReference>